<reference evidence="8" key="3">
    <citation type="submission" date="2025-09" db="UniProtKB">
        <authorList>
            <consortium name="Ensembl"/>
        </authorList>
    </citation>
    <scope>IDENTIFICATION</scope>
</reference>
<dbReference type="PANTHER" id="PTHR10183">
    <property type="entry name" value="CALPAIN"/>
    <property type="match status" value="1"/>
</dbReference>
<dbReference type="SMART" id="SM00720">
    <property type="entry name" value="calpain_III"/>
    <property type="match status" value="1"/>
</dbReference>
<dbReference type="InterPro" id="IPR022684">
    <property type="entry name" value="Calpain_cysteine_protease"/>
</dbReference>
<organism evidence="8 9">
    <name type="scientific">Chrysemys picta bellii</name>
    <name type="common">Western painted turtle</name>
    <name type="synonym">Emys bellii</name>
    <dbReference type="NCBI Taxonomy" id="8478"/>
    <lineage>
        <taxon>Eukaryota</taxon>
        <taxon>Metazoa</taxon>
        <taxon>Chordata</taxon>
        <taxon>Craniata</taxon>
        <taxon>Vertebrata</taxon>
        <taxon>Euteleostomi</taxon>
        <taxon>Archelosauria</taxon>
        <taxon>Testudinata</taxon>
        <taxon>Testudines</taxon>
        <taxon>Cryptodira</taxon>
        <taxon>Durocryptodira</taxon>
        <taxon>Testudinoidea</taxon>
        <taxon>Emydidae</taxon>
        <taxon>Chrysemys</taxon>
    </lineage>
</organism>
<dbReference type="AlphaFoldDB" id="A0A8C3HCN8"/>
<dbReference type="PANTHER" id="PTHR10183:SF333">
    <property type="entry name" value="CALPAIN-13"/>
    <property type="match status" value="1"/>
</dbReference>
<dbReference type="Pfam" id="PF01067">
    <property type="entry name" value="Calpain_III"/>
    <property type="match status" value="1"/>
</dbReference>
<evidence type="ECO:0000313" key="8">
    <source>
        <dbReference type="Ensembl" id="ENSCPBP00000016061.1"/>
    </source>
</evidence>
<name>A0A8C3HCN8_CHRPI</name>
<dbReference type="Ensembl" id="ENSCPBT00000019005.1">
    <property type="protein sequence ID" value="ENSCPBP00000016061.1"/>
    <property type="gene ID" value="ENSCPBG00000011846.1"/>
</dbReference>
<gene>
    <name evidence="8" type="primary">CAPN13</name>
</gene>
<sequence>FLFPQAFPARKDFKFNNQDFTHLRDYCLSRGLLFEDDTFPAHVSSIGPNLLSEDKLSRLQWKRPTMIERNPHLIVDGVSRFDIIQGEIGDCWVLAALGSLTLQRQFLENVLPKDQGFKENYAGIFHFRFWHFGDWVDVVIDDRLPFLNGRYLSVQPCSRNEFWPSLLEKAYAKFRGSYQNLHWGYISDALVDLTGGVQVQFLLQKPPSDLQEIIKAAAKSQCLMGCTTPGGQSIGNVELENGLVKGHAYTVTGAREIPYKNGWEDIIRVWNPWGHGEWRGPWSDGYNPLSHTVSVSVSIQPMYQTSHFFSRMSYQAFTEQFFLLCICDNTPSFLDFGDQHGTKWSLAMYVNQWARGLTAGGSNYHNGNEYDCIAVVSEMIPIYAGLTMRSYFRALWMKGAVGIEDCRGTINHFLQFQGLRDRLPVAFFSQYKSKVLKCGLNVSARDVTNYFYLSPGTYVVVPATSEEGQEAEFLLRIFLRPDSEPKHLKSVSTITGGLGFTSILRVFCLCLSLSLSLSLSHTHTPPSAIKC</sequence>
<evidence type="ECO:0000256" key="2">
    <source>
        <dbReference type="ARBA" id="ARBA00022670"/>
    </source>
</evidence>
<dbReference type="PRINTS" id="PR00704">
    <property type="entry name" value="CALPAIN"/>
</dbReference>
<feature type="active site" evidence="5 6">
    <location>
        <position position="271"/>
    </location>
</feature>
<feature type="active site" evidence="5 6">
    <location>
        <position position="247"/>
    </location>
</feature>
<protein>
    <submittedName>
        <fullName evidence="8">Calpain 13</fullName>
    </submittedName>
</protein>
<reference evidence="8" key="2">
    <citation type="submission" date="2025-08" db="UniProtKB">
        <authorList>
            <consortium name="Ensembl"/>
        </authorList>
    </citation>
    <scope>IDENTIFICATION</scope>
</reference>
<evidence type="ECO:0000259" key="7">
    <source>
        <dbReference type="PROSITE" id="PS50203"/>
    </source>
</evidence>
<dbReference type="InterPro" id="IPR038765">
    <property type="entry name" value="Papain-like_cys_pep_sf"/>
</dbReference>
<proteinExistence type="inferred from homology"/>
<dbReference type="GO" id="GO:0005737">
    <property type="term" value="C:cytoplasm"/>
    <property type="evidence" value="ECO:0007669"/>
    <property type="project" value="TreeGrafter"/>
</dbReference>
<evidence type="ECO:0000256" key="4">
    <source>
        <dbReference type="ARBA" id="ARBA00022807"/>
    </source>
</evidence>
<evidence type="ECO:0000256" key="3">
    <source>
        <dbReference type="ARBA" id="ARBA00022801"/>
    </source>
</evidence>
<dbReference type="InterPro" id="IPR000169">
    <property type="entry name" value="Pept_cys_AS"/>
</dbReference>
<accession>A0A8C3HCN8</accession>
<evidence type="ECO:0000313" key="9">
    <source>
        <dbReference type="Proteomes" id="UP000694380"/>
    </source>
</evidence>
<dbReference type="Gene3D" id="3.90.70.10">
    <property type="entry name" value="Cysteine proteinases"/>
    <property type="match status" value="1"/>
</dbReference>
<dbReference type="PROSITE" id="PS00139">
    <property type="entry name" value="THIOL_PROTEASE_CYS"/>
    <property type="match status" value="1"/>
</dbReference>
<dbReference type="SUPFAM" id="SSF54001">
    <property type="entry name" value="Cysteine proteinases"/>
    <property type="match status" value="1"/>
</dbReference>
<dbReference type="OMA" id="SCQDFQE"/>
<dbReference type="InterPro" id="IPR036213">
    <property type="entry name" value="Calpain_III_sf"/>
</dbReference>
<reference evidence="8" key="1">
    <citation type="journal article" date="2015" name="Genome Biol. Evol.">
        <title>Physical Mapping and Refinement of the Painted Turtle Genome (Chrysemys picta) Inform Amniote Genome Evolution and Challenge Turtle-Bird Chromosomal Conservation.</title>
        <authorList>
            <person name="Badenhorst D."/>
            <person name="Hillier L.W."/>
            <person name="Literman R."/>
            <person name="Montiel E.E."/>
            <person name="Radhakrishnan S."/>
            <person name="Shen Y."/>
            <person name="Minx P."/>
            <person name="Janes D.E."/>
            <person name="Warren W.C."/>
            <person name="Edwards S.V."/>
            <person name="Valenzuela N."/>
        </authorList>
    </citation>
    <scope>NUCLEOTIDE SEQUENCE [LARGE SCALE GENOMIC DNA]</scope>
</reference>
<evidence type="ECO:0000256" key="1">
    <source>
        <dbReference type="ARBA" id="ARBA00007623"/>
    </source>
</evidence>
<feature type="active site" evidence="5 6">
    <location>
        <position position="91"/>
    </location>
</feature>
<keyword evidence="9" id="KW-1185">Reference proteome</keyword>
<dbReference type="GO" id="GO:0004198">
    <property type="term" value="F:calcium-dependent cysteine-type endopeptidase activity"/>
    <property type="evidence" value="ECO:0007669"/>
    <property type="project" value="InterPro"/>
</dbReference>
<comment type="similarity">
    <text evidence="1">Belongs to the peptidase C2 family.</text>
</comment>
<dbReference type="CDD" id="cd00044">
    <property type="entry name" value="CysPc"/>
    <property type="match status" value="1"/>
</dbReference>
<dbReference type="PROSITE" id="PS50203">
    <property type="entry name" value="CALPAIN_CAT"/>
    <property type="match status" value="1"/>
</dbReference>
<dbReference type="InterPro" id="IPR001300">
    <property type="entry name" value="Peptidase_C2_calpain_cat"/>
</dbReference>
<dbReference type="GeneTree" id="ENSGT00940000160921"/>
<dbReference type="SUPFAM" id="SSF49758">
    <property type="entry name" value="Calpain large subunit, middle domain (domain III)"/>
    <property type="match status" value="1"/>
</dbReference>
<dbReference type="GO" id="GO:0006508">
    <property type="term" value="P:proteolysis"/>
    <property type="evidence" value="ECO:0007669"/>
    <property type="project" value="UniProtKB-KW"/>
</dbReference>
<evidence type="ECO:0000256" key="5">
    <source>
        <dbReference type="PIRSR" id="PIRSR622684-1"/>
    </source>
</evidence>
<feature type="domain" description="Calpain catalytic" evidence="7">
    <location>
        <begin position="33"/>
        <end position="330"/>
    </location>
</feature>
<keyword evidence="4 6" id="KW-0788">Thiol protease</keyword>
<dbReference type="InterPro" id="IPR022682">
    <property type="entry name" value="Calpain_domain_III"/>
</dbReference>
<keyword evidence="2 6" id="KW-0645">Protease</keyword>
<dbReference type="Proteomes" id="UP000694380">
    <property type="component" value="Chromosome 3"/>
</dbReference>
<dbReference type="Gene3D" id="2.60.120.380">
    <property type="match status" value="1"/>
</dbReference>
<dbReference type="SMART" id="SM00230">
    <property type="entry name" value="CysPc"/>
    <property type="match status" value="1"/>
</dbReference>
<dbReference type="Pfam" id="PF00648">
    <property type="entry name" value="Peptidase_C2"/>
    <property type="match status" value="1"/>
</dbReference>
<evidence type="ECO:0000256" key="6">
    <source>
        <dbReference type="PROSITE-ProRule" id="PRU00239"/>
    </source>
</evidence>
<keyword evidence="3 6" id="KW-0378">Hydrolase</keyword>
<dbReference type="InterPro" id="IPR022683">
    <property type="entry name" value="Calpain_III"/>
</dbReference>